<evidence type="ECO:0000259" key="1">
    <source>
        <dbReference type="Pfam" id="PF00501"/>
    </source>
</evidence>
<dbReference type="PANTHER" id="PTHR45527:SF1">
    <property type="entry name" value="FATTY ACID SYNTHASE"/>
    <property type="match status" value="1"/>
</dbReference>
<name>A0ABY3VBN7_MYCUL</name>
<protein>
    <submittedName>
        <fullName evidence="2">AMP-binding protein</fullName>
    </submittedName>
</protein>
<dbReference type="Gene3D" id="3.40.50.12780">
    <property type="entry name" value="N-terminal domain of ligase-like"/>
    <property type="match status" value="1"/>
</dbReference>
<dbReference type="PRINTS" id="PR00154">
    <property type="entry name" value="AMPBINDING"/>
</dbReference>
<proteinExistence type="predicted"/>
<organism evidence="2 3">
    <name type="scientific">Mycobacterium ulcerans</name>
    <dbReference type="NCBI Taxonomy" id="1809"/>
    <lineage>
        <taxon>Bacteria</taxon>
        <taxon>Bacillati</taxon>
        <taxon>Actinomycetota</taxon>
        <taxon>Actinomycetes</taxon>
        <taxon>Mycobacteriales</taxon>
        <taxon>Mycobacteriaceae</taxon>
        <taxon>Mycobacterium</taxon>
        <taxon>Mycobacterium ulcerans group</taxon>
    </lineage>
</organism>
<evidence type="ECO:0000313" key="2">
    <source>
        <dbReference type="EMBL" id="ULP53696.1"/>
    </source>
</evidence>
<dbReference type="SUPFAM" id="SSF56801">
    <property type="entry name" value="Acetyl-CoA synthetase-like"/>
    <property type="match status" value="1"/>
</dbReference>
<feature type="domain" description="AMP-dependent synthetase/ligase" evidence="1">
    <location>
        <begin position="37"/>
        <end position="103"/>
    </location>
</feature>
<dbReference type="Pfam" id="PF00501">
    <property type="entry name" value="AMP-binding"/>
    <property type="match status" value="1"/>
</dbReference>
<dbReference type="PROSITE" id="PS00455">
    <property type="entry name" value="AMP_BINDING"/>
    <property type="match status" value="1"/>
</dbReference>
<dbReference type="Proteomes" id="UP001055253">
    <property type="component" value="Chromosome"/>
</dbReference>
<dbReference type="InterPro" id="IPR042099">
    <property type="entry name" value="ANL_N_sf"/>
</dbReference>
<dbReference type="EMBL" id="CP092429">
    <property type="protein sequence ID" value="ULP53696.1"/>
    <property type="molecule type" value="Genomic_DNA"/>
</dbReference>
<accession>A0ABY3VBN7</accession>
<evidence type="ECO:0000313" key="3">
    <source>
        <dbReference type="Proteomes" id="UP001055253"/>
    </source>
</evidence>
<dbReference type="InterPro" id="IPR020459">
    <property type="entry name" value="AMP-binding"/>
</dbReference>
<dbReference type="InterPro" id="IPR020845">
    <property type="entry name" value="AMP-binding_CS"/>
</dbReference>
<keyword evidence="3" id="KW-1185">Reference proteome</keyword>
<sequence length="120" mass="11869">MAVVTTGGWGAGLDGCGCVVVDVADAGVEACAGTGLVAPAADDIAYLIYTSGTTGIPKGVAVSHRNVVALVESLASSVPVAGVWSQWHSYAFDVSVCEIWGGVVKWWAVGGGARAGGGFA</sequence>
<reference evidence="2" key="1">
    <citation type="submission" date="2022-08" db="EMBL/GenBank/DDBJ databases">
        <title>Whole genome sequencing of non-tuberculosis mycobacteria type-strains.</title>
        <authorList>
            <person name="Igarashi Y."/>
            <person name="Osugi A."/>
            <person name="Mitarai S."/>
        </authorList>
    </citation>
    <scope>NUCLEOTIDE SEQUENCE</scope>
    <source>
        <strain evidence="2">ATCC 19423</strain>
    </source>
</reference>
<gene>
    <name evidence="2" type="ORF">MJO63_12440</name>
</gene>
<dbReference type="PANTHER" id="PTHR45527">
    <property type="entry name" value="NONRIBOSOMAL PEPTIDE SYNTHETASE"/>
    <property type="match status" value="1"/>
</dbReference>
<dbReference type="InterPro" id="IPR000873">
    <property type="entry name" value="AMP-dep_synth/lig_dom"/>
</dbReference>